<dbReference type="Pfam" id="PF13855">
    <property type="entry name" value="LRR_8"/>
    <property type="match status" value="3"/>
</dbReference>
<dbReference type="EnsemblMetazoa" id="XM_022796154">
    <property type="protein sequence ID" value="XP_022651889"/>
    <property type="gene ID" value="LOC111246484"/>
</dbReference>
<keyword evidence="6" id="KW-0677">Repeat</keyword>
<evidence type="ECO:0000256" key="2">
    <source>
        <dbReference type="ARBA" id="ARBA00010663"/>
    </source>
</evidence>
<evidence type="ECO:0000256" key="7">
    <source>
        <dbReference type="ARBA" id="ARBA00022989"/>
    </source>
</evidence>
<comment type="similarity">
    <text evidence="2">Belongs to the G-protein coupled receptor 1 family.</text>
</comment>
<dbReference type="InterPro" id="IPR001611">
    <property type="entry name" value="Leu-rich_rpt"/>
</dbReference>
<proteinExistence type="inferred from homology"/>
<feature type="compositionally biased region" description="Basic and acidic residues" evidence="12">
    <location>
        <begin position="1394"/>
        <end position="1413"/>
    </location>
</feature>
<evidence type="ECO:0000256" key="4">
    <source>
        <dbReference type="ARBA" id="ARBA00022614"/>
    </source>
</evidence>
<feature type="compositionally biased region" description="Polar residues" evidence="12">
    <location>
        <begin position="1210"/>
        <end position="1248"/>
    </location>
</feature>
<feature type="region of interest" description="Disordered" evidence="12">
    <location>
        <begin position="1193"/>
        <end position="1260"/>
    </location>
</feature>
<feature type="transmembrane region" description="Helical" evidence="13">
    <location>
        <begin position="746"/>
        <end position="767"/>
    </location>
</feature>
<dbReference type="PANTHER" id="PTHR24372:SF82">
    <property type="entry name" value="RICKETS"/>
    <property type="match status" value="1"/>
</dbReference>
<dbReference type="SMART" id="SM00369">
    <property type="entry name" value="LRR_TYP"/>
    <property type="match status" value="11"/>
</dbReference>
<evidence type="ECO:0000256" key="12">
    <source>
        <dbReference type="SAM" id="MobiDB-lite"/>
    </source>
</evidence>
<keyword evidence="8" id="KW-0297">G-protein coupled receptor</keyword>
<feature type="transmembrane region" description="Helical" evidence="13">
    <location>
        <begin position="20"/>
        <end position="48"/>
    </location>
</feature>
<feature type="compositionally biased region" description="Low complexity" evidence="12">
    <location>
        <begin position="1092"/>
        <end position="1118"/>
    </location>
</feature>
<dbReference type="Proteomes" id="UP000594260">
    <property type="component" value="Unplaced"/>
</dbReference>
<evidence type="ECO:0000256" key="13">
    <source>
        <dbReference type="SAM" id="Phobius"/>
    </source>
</evidence>
<dbReference type="GO" id="GO:0007189">
    <property type="term" value="P:adenylate cyclase-activating G protein-coupled receptor signaling pathway"/>
    <property type="evidence" value="ECO:0007669"/>
    <property type="project" value="TreeGrafter"/>
</dbReference>
<feature type="transmembrane region" description="Helical" evidence="13">
    <location>
        <begin position="662"/>
        <end position="689"/>
    </location>
</feature>
<feature type="region of interest" description="Disordered" evidence="12">
    <location>
        <begin position="1080"/>
        <end position="1121"/>
    </location>
</feature>
<sequence>MPMDSCPYWIQVRGVVARFLINVTSISAIFSYVLLVSALCGVVVVAAAAAAADRVDIGGVETTLPNPTTTATEVTVLSPSNGPPSICSPCQCRMSKRGPLMECNALSEPRLIMPNGLARLRRVLQRPENVNISALVIVSLPLETEDLDLAKYFPNLSDLRLMNVSLTNLPDLRGLGHLVELYVYRCSLTKLMPPEALASSAETLLTLSFADNLIGEVTELALDQLYKLENLVLKRNRISTIHERAFETLASLKFLDLSHNFLTAVPNALLPLKQIREILLSDNEISYIGERAFASFGQLNMLELANNPLHSFHHNAFAGAAKLKRLMLKQVINLELFPNLTGSHALEQLRLSRAKIHQLPHNICQLLPKLKILYLMSNNLNTIPNLDGCRELLILDLTYNKIDLIPPGSFSTLENLRDLNLGNNLISEIERDAFIGLRRLQVLAMERNRIRYIHPEAFRPLTTIEDLNMAENLFSQLPHSGLASLRRIAVSNNPRLRDFPPPETFPRITRLYLSYSYHCCAYSEPDQDSMLGGGFGLGILPPRTRTRPIEEPVTPDTVLWLKDDFGDEQIDFGTWNRSHEMGYFDANASDKFPEFARTLLKAYGSDYIIPDNLAQYAEEYMEDYRGAPDHHNNNGDSTGSNHKHFITCLPTPTPFMPCEDLFGWWTLRCGVWVVFLLALLGNGLVVVVLSFGRSKIDVPRFLVCNLAMADFLMGIYLGFLAVVDASTLSEFKFYGVAWQTSFGCQLAGFLGVLSSELSVYTLAVITMERNYAITHAMHLNKRLSLKHASYIMSVGWSFAFVMALLPLFGISDYRKFAVCLPFETEDRVSLLYVVFLLAVNGMAFLILMGCYLKMYCAIRGSQAWNSNDSRIAKRMALLVFTDFLCWAPIAFFSLTALSGIHLINLEEAKVFTIFVLPLNSCANPFLYAIFTKQFKRDCVLICKRIEESRVTRGIGRCRHSSNFSNRHTLANTNSAGERKSLSNEQQCQCQCGMIKNIARDHLISSQGGWKKFARRYLLCQEAEPETEHNAYNMALVRIQRNMERGANRTSSISSENFSSRSDSWRQGSIPFKLIDRNGQRKSSWGVTRKASQDSSISCSRQDSSTSTVRITSRSSVSSGEAGTLLRGLHLGNMGPHGHHGGCGGPCSGHGPLRPQPGKSASLDPTLARLYRAPIQGKPQLCRQLAVDDGFRSLASQNTPHSHSHNPGDGMTTTSSHHPTNILNHHQNCTATSSATVARSHSNQGTAGSQGAGRSPPHLRRFKGDQLCSACARKEMGLVGSSGPLAPGSRKDDKFNCFYNRLTETSREDSSEASKDDPPGTSEQSKQNHSESKHTDTSNTLDNTNSNSEDTHGHSIPSTATTGIMSSDGQSVPDSSVPTEGLATDCSVDSNAPLNKDKLSKKDEGRFGGKDKKDKKVKKNRQSQQQAGHHHISVDDINAKAQALQAGQTGAASGSASRKTVSDNSLKKLSFRNLPHFLRQFSSSQSPKNSAQIPQSSAQGQFLGPPSAGLQSSKSDTGIAQRADWGSLEAHTERASSSDSESEPSEIRFMAQGPMTPKLPSIRTITLPPEDEPDAAEHSPLI</sequence>
<dbReference type="GO" id="GO:0008528">
    <property type="term" value="F:G protein-coupled peptide receptor activity"/>
    <property type="evidence" value="ECO:0007669"/>
    <property type="project" value="TreeGrafter"/>
</dbReference>
<evidence type="ECO:0000256" key="10">
    <source>
        <dbReference type="ARBA" id="ARBA00023170"/>
    </source>
</evidence>
<keyword evidence="9 13" id="KW-0472">Membrane</keyword>
<feature type="transmembrane region" description="Helical" evidence="13">
    <location>
        <begin position="830"/>
        <end position="854"/>
    </location>
</feature>
<keyword evidence="3" id="KW-1003">Cell membrane</keyword>
<evidence type="ECO:0000256" key="6">
    <source>
        <dbReference type="ARBA" id="ARBA00022737"/>
    </source>
</evidence>
<accession>A0A7M7JHW9</accession>
<evidence type="ECO:0000256" key="8">
    <source>
        <dbReference type="ARBA" id="ARBA00023040"/>
    </source>
</evidence>
<feature type="transmembrane region" description="Helical" evidence="13">
    <location>
        <begin position="788"/>
        <end position="810"/>
    </location>
</feature>
<keyword evidence="5 13" id="KW-0812">Transmembrane</keyword>
<dbReference type="OMA" id="VPNDLCR"/>
<dbReference type="PROSITE" id="PS51450">
    <property type="entry name" value="LRR"/>
    <property type="match status" value="3"/>
</dbReference>
<dbReference type="Gene3D" id="3.80.10.10">
    <property type="entry name" value="Ribonuclease Inhibitor"/>
    <property type="match status" value="2"/>
</dbReference>
<dbReference type="InParanoid" id="A0A7M7JHW9"/>
<dbReference type="InterPro" id="IPR032675">
    <property type="entry name" value="LRR_dom_sf"/>
</dbReference>
<dbReference type="FunCoup" id="A0A7M7JHW9">
    <property type="interactions" value="70"/>
</dbReference>
<comment type="subcellular location">
    <subcellularLocation>
        <location evidence="1">Cell membrane</location>
        <topology evidence="1">Multi-pass membrane protein</topology>
    </subcellularLocation>
</comment>
<feature type="compositionally biased region" description="Low complexity" evidence="12">
    <location>
        <begin position="1336"/>
        <end position="1347"/>
    </location>
</feature>
<evidence type="ECO:0000256" key="3">
    <source>
        <dbReference type="ARBA" id="ARBA00022475"/>
    </source>
</evidence>
<dbReference type="GeneID" id="111246484"/>
<dbReference type="SUPFAM" id="SSF81321">
    <property type="entry name" value="Family A G protein-coupled receptor-like"/>
    <property type="match status" value="1"/>
</dbReference>
<evidence type="ECO:0000256" key="5">
    <source>
        <dbReference type="ARBA" id="ARBA00022692"/>
    </source>
</evidence>
<feature type="transmembrane region" description="Helical" evidence="13">
    <location>
        <begin position="875"/>
        <end position="898"/>
    </location>
</feature>
<keyword evidence="4" id="KW-0433">Leucine-rich repeat</keyword>
<feature type="compositionally biased region" description="Polar residues" evidence="12">
    <location>
        <begin position="1355"/>
        <end position="1377"/>
    </location>
</feature>
<dbReference type="SUPFAM" id="SSF52058">
    <property type="entry name" value="L domain-like"/>
    <property type="match status" value="2"/>
</dbReference>
<feature type="domain" description="G-protein coupled receptors family 1 profile" evidence="14">
    <location>
        <begin position="681"/>
        <end position="927"/>
    </location>
</feature>
<organism evidence="15 16">
    <name type="scientific">Varroa destructor</name>
    <name type="common">Honeybee mite</name>
    <dbReference type="NCBI Taxonomy" id="109461"/>
    <lineage>
        <taxon>Eukaryota</taxon>
        <taxon>Metazoa</taxon>
        <taxon>Ecdysozoa</taxon>
        <taxon>Arthropoda</taxon>
        <taxon>Chelicerata</taxon>
        <taxon>Arachnida</taxon>
        <taxon>Acari</taxon>
        <taxon>Parasitiformes</taxon>
        <taxon>Mesostigmata</taxon>
        <taxon>Gamasina</taxon>
        <taxon>Dermanyssoidea</taxon>
        <taxon>Varroidae</taxon>
        <taxon>Varroa</taxon>
    </lineage>
</organism>
<dbReference type="CDD" id="cd15136">
    <property type="entry name" value="7tmA_Glyco_hormone_R"/>
    <property type="match status" value="1"/>
</dbReference>
<dbReference type="InterPro" id="IPR017452">
    <property type="entry name" value="GPCR_Rhodpsn_7TM"/>
</dbReference>
<feature type="region of interest" description="Disordered" evidence="12">
    <location>
        <begin position="1141"/>
        <end position="1162"/>
    </location>
</feature>
<evidence type="ECO:0000259" key="14">
    <source>
        <dbReference type="PROSITE" id="PS50262"/>
    </source>
</evidence>
<name>A0A7M7JHW9_VARDE</name>
<keyword evidence="10" id="KW-0675">Receptor</keyword>
<keyword evidence="16" id="KW-1185">Reference proteome</keyword>
<reference evidence="15" key="1">
    <citation type="submission" date="2021-01" db="UniProtKB">
        <authorList>
            <consortium name="EnsemblMetazoa"/>
        </authorList>
    </citation>
    <scope>IDENTIFICATION</scope>
</reference>
<dbReference type="InterPro" id="IPR002131">
    <property type="entry name" value="Gphrmn_rcpt_fam"/>
</dbReference>
<evidence type="ECO:0000313" key="15">
    <source>
        <dbReference type="EnsemblMetazoa" id="XP_022651889"/>
    </source>
</evidence>
<dbReference type="InterPro" id="IPR003591">
    <property type="entry name" value="Leu-rich_rpt_typical-subtyp"/>
</dbReference>
<feature type="compositionally biased region" description="Basic and acidic residues" evidence="12">
    <location>
        <begin position="1304"/>
        <end position="1317"/>
    </location>
</feature>
<dbReference type="Pfam" id="PF00001">
    <property type="entry name" value="7tm_1"/>
    <property type="match status" value="1"/>
</dbReference>
<dbReference type="GO" id="GO:0016500">
    <property type="term" value="F:protein-hormone receptor activity"/>
    <property type="evidence" value="ECO:0007669"/>
    <property type="project" value="InterPro"/>
</dbReference>
<dbReference type="OrthoDB" id="1883493at2759"/>
<evidence type="ECO:0000256" key="1">
    <source>
        <dbReference type="ARBA" id="ARBA00004651"/>
    </source>
</evidence>
<feature type="region of interest" description="Disordered" evidence="12">
    <location>
        <begin position="1304"/>
        <end position="1435"/>
    </location>
</feature>
<evidence type="ECO:0000313" key="16">
    <source>
        <dbReference type="Proteomes" id="UP000594260"/>
    </source>
</evidence>
<dbReference type="PANTHER" id="PTHR24372">
    <property type="entry name" value="GLYCOPROTEIN HORMONE RECEPTOR"/>
    <property type="match status" value="1"/>
</dbReference>
<evidence type="ECO:0000256" key="11">
    <source>
        <dbReference type="ARBA" id="ARBA00023224"/>
    </source>
</evidence>
<protein>
    <recommendedName>
        <fullName evidence="14">G-protein coupled receptors family 1 profile domain-containing protein</fullName>
    </recommendedName>
</protein>
<dbReference type="FunFam" id="1.20.1070.10:FF:000156">
    <property type="entry name" value="Lutropin-choriogonadotropic hormone receptor"/>
    <property type="match status" value="1"/>
</dbReference>
<keyword evidence="11" id="KW-0807">Transducer</keyword>
<dbReference type="PRINTS" id="PR00373">
    <property type="entry name" value="GLYCHORMONER"/>
</dbReference>
<dbReference type="PRINTS" id="PR00237">
    <property type="entry name" value="GPCRRHODOPSN"/>
</dbReference>
<dbReference type="Gene3D" id="1.20.1070.10">
    <property type="entry name" value="Rhodopsin 7-helix transmembrane proteins"/>
    <property type="match status" value="1"/>
</dbReference>
<evidence type="ECO:0000256" key="9">
    <source>
        <dbReference type="ARBA" id="ARBA00023136"/>
    </source>
</evidence>
<dbReference type="GO" id="GO:0009755">
    <property type="term" value="P:hormone-mediated signaling pathway"/>
    <property type="evidence" value="ECO:0007669"/>
    <property type="project" value="TreeGrafter"/>
</dbReference>
<feature type="region of interest" description="Disordered" evidence="12">
    <location>
        <begin position="1480"/>
        <end position="1581"/>
    </location>
</feature>
<dbReference type="GO" id="GO:0005886">
    <property type="term" value="C:plasma membrane"/>
    <property type="evidence" value="ECO:0007669"/>
    <property type="project" value="UniProtKB-SubCell"/>
</dbReference>
<keyword evidence="7 13" id="KW-1133">Transmembrane helix</keyword>
<feature type="compositionally biased region" description="Basic and acidic residues" evidence="12">
    <location>
        <begin position="1325"/>
        <end position="1335"/>
    </location>
</feature>
<dbReference type="PROSITE" id="PS50262">
    <property type="entry name" value="G_PROTEIN_RECEP_F1_2"/>
    <property type="match status" value="1"/>
</dbReference>
<feature type="compositionally biased region" description="Polar residues" evidence="12">
    <location>
        <begin position="1480"/>
        <end position="1499"/>
    </location>
</feature>
<dbReference type="KEGG" id="vde:111246484"/>
<dbReference type="RefSeq" id="XP_022651889.1">
    <property type="nucleotide sequence ID" value="XM_022796154.1"/>
</dbReference>
<dbReference type="InterPro" id="IPR000276">
    <property type="entry name" value="GPCR_Rhodpsn"/>
</dbReference>
<feature type="compositionally biased region" description="Polar residues" evidence="12">
    <location>
        <begin position="1508"/>
        <end position="1517"/>
    </location>
</feature>
<feature type="transmembrane region" description="Helical" evidence="13">
    <location>
        <begin position="701"/>
        <end position="726"/>
    </location>
</feature>